<dbReference type="InterPro" id="IPR015421">
    <property type="entry name" value="PyrdxlP-dep_Trfase_major"/>
</dbReference>
<dbReference type="InterPro" id="IPR015422">
    <property type="entry name" value="PyrdxlP-dep_Trfase_small"/>
</dbReference>
<dbReference type="GO" id="GO:0005737">
    <property type="term" value="C:cytoplasm"/>
    <property type="evidence" value="ECO:0007669"/>
    <property type="project" value="TreeGrafter"/>
</dbReference>
<dbReference type="GO" id="GO:0019343">
    <property type="term" value="P:cysteine biosynthetic process via cystathionine"/>
    <property type="evidence" value="ECO:0007669"/>
    <property type="project" value="TreeGrafter"/>
</dbReference>
<dbReference type="Gene3D" id="3.90.1150.10">
    <property type="entry name" value="Aspartate Aminotransferase, domain 1"/>
    <property type="match status" value="1"/>
</dbReference>
<dbReference type="GO" id="GO:0030170">
    <property type="term" value="F:pyridoxal phosphate binding"/>
    <property type="evidence" value="ECO:0007669"/>
    <property type="project" value="InterPro"/>
</dbReference>
<feature type="region of interest" description="Disordered" evidence="9">
    <location>
        <begin position="1"/>
        <end position="26"/>
    </location>
</feature>
<comment type="cofactor">
    <cofactor evidence="1 8">
        <name>pyridoxal 5'-phosphate</name>
        <dbReference type="ChEBI" id="CHEBI:597326"/>
    </cofactor>
</comment>
<evidence type="ECO:0000256" key="5">
    <source>
        <dbReference type="ARBA" id="ARBA00048780"/>
    </source>
</evidence>
<comment type="catalytic activity">
    <reaction evidence="5">
        <text>L-homocysteine + H2O = 2-oxobutanoate + hydrogen sulfide + NH4(+) + H(+)</text>
        <dbReference type="Rhea" id="RHEA:14501"/>
        <dbReference type="ChEBI" id="CHEBI:15377"/>
        <dbReference type="ChEBI" id="CHEBI:15378"/>
        <dbReference type="ChEBI" id="CHEBI:16763"/>
        <dbReference type="ChEBI" id="CHEBI:28938"/>
        <dbReference type="ChEBI" id="CHEBI:29919"/>
        <dbReference type="ChEBI" id="CHEBI:58199"/>
        <dbReference type="EC" id="4.4.1.2"/>
    </reaction>
    <physiologicalReaction direction="left-to-right" evidence="5">
        <dbReference type="Rhea" id="RHEA:14502"/>
    </physiologicalReaction>
</comment>
<evidence type="ECO:0000313" key="11">
    <source>
        <dbReference type="Proteomes" id="UP000243528"/>
    </source>
</evidence>
<organism evidence="10 11">
    <name type="scientific">Haloactinopolyspora alba</name>
    <dbReference type="NCBI Taxonomy" id="648780"/>
    <lineage>
        <taxon>Bacteria</taxon>
        <taxon>Bacillati</taxon>
        <taxon>Actinomycetota</taxon>
        <taxon>Actinomycetes</taxon>
        <taxon>Jiangellales</taxon>
        <taxon>Jiangellaceae</taxon>
        <taxon>Haloactinopolyspora</taxon>
    </lineage>
</organism>
<keyword evidence="2 7" id="KW-0663">Pyridoxal phosphate</keyword>
<dbReference type="Pfam" id="PF01053">
    <property type="entry name" value="Cys_Met_Meta_PP"/>
    <property type="match status" value="1"/>
</dbReference>
<dbReference type="AlphaFoldDB" id="A0A2P8EB39"/>
<dbReference type="Proteomes" id="UP000243528">
    <property type="component" value="Unassembled WGS sequence"/>
</dbReference>
<name>A0A2P8EB39_9ACTN</name>
<dbReference type="FunFam" id="3.40.640.10:FF:000046">
    <property type="entry name" value="Cystathionine gamma-lyase"/>
    <property type="match status" value="1"/>
</dbReference>
<dbReference type="PANTHER" id="PTHR11808">
    <property type="entry name" value="TRANS-SULFURATION ENZYME FAMILY MEMBER"/>
    <property type="match status" value="1"/>
</dbReference>
<feature type="modified residue" description="N6-(pyridoxal phosphate)lysine" evidence="7">
    <location>
        <position position="209"/>
    </location>
</feature>
<evidence type="ECO:0000256" key="1">
    <source>
        <dbReference type="ARBA" id="ARBA00001933"/>
    </source>
</evidence>
<accession>A0A2P8EB39</accession>
<comment type="caution">
    <text evidence="10">The sequence shown here is derived from an EMBL/GenBank/DDBJ whole genome shotgun (WGS) entry which is preliminary data.</text>
</comment>
<dbReference type="GO" id="GO:0004123">
    <property type="term" value="F:cystathionine gamma-lyase activity"/>
    <property type="evidence" value="ECO:0007669"/>
    <property type="project" value="TreeGrafter"/>
</dbReference>
<gene>
    <name evidence="10" type="ORF">CLV30_10264</name>
</gene>
<dbReference type="GO" id="GO:0047982">
    <property type="term" value="F:homocysteine desulfhydrase activity"/>
    <property type="evidence" value="ECO:0007669"/>
    <property type="project" value="UniProtKB-EC"/>
</dbReference>
<dbReference type="GO" id="GO:0019346">
    <property type="term" value="P:transsulfuration"/>
    <property type="evidence" value="ECO:0007669"/>
    <property type="project" value="InterPro"/>
</dbReference>
<dbReference type="PANTHER" id="PTHR11808:SF85">
    <property type="entry name" value="CYSTATHIONINE GAMMA-LYASE-RELATED"/>
    <property type="match status" value="1"/>
</dbReference>
<comment type="similarity">
    <text evidence="8">Belongs to the trans-sulfuration enzymes family.</text>
</comment>
<evidence type="ECO:0000256" key="4">
    <source>
        <dbReference type="ARBA" id="ARBA00047199"/>
    </source>
</evidence>
<proteinExistence type="inferred from homology"/>
<reference evidence="10 11" key="1">
    <citation type="submission" date="2018-03" db="EMBL/GenBank/DDBJ databases">
        <title>Genomic Encyclopedia of Archaeal and Bacterial Type Strains, Phase II (KMG-II): from individual species to whole genera.</title>
        <authorList>
            <person name="Goeker M."/>
        </authorList>
    </citation>
    <scope>NUCLEOTIDE SEQUENCE [LARGE SCALE GENOMIC DNA]</scope>
    <source>
        <strain evidence="10 11">DSM 45211</strain>
    </source>
</reference>
<dbReference type="Gene3D" id="3.40.640.10">
    <property type="entry name" value="Type I PLP-dependent aspartate aminotransferase-like (Major domain)"/>
    <property type="match status" value="1"/>
</dbReference>
<evidence type="ECO:0000256" key="8">
    <source>
        <dbReference type="RuleBase" id="RU362118"/>
    </source>
</evidence>
<sequence length="372" mass="39196">MSPAPNRRHPAGILADMPNPEPTPATRLVTGGRPAHTPDAPLNEPVTFASTYHAGGDIGYGRYGNPTWSAFEDVLGDLEGGRALAFSSGLAGSSAVLSLLPDGGTIVAPECAYLGVLDQMRQLETLGRATLVQVDITDTAALTAAARTASMVWLESPSNPNLDVADIRAVTDAARAAGARTVVDNTFATPLLQRPLDLGADVVVHSATKMLSGHSDVVLGAVVCGDDDVHGRLDTHRRLHGAIPGPMETFLALRGVRTLDVRLERAQANAAELVRRMSGHPAVGLVRYPGFGTMCSVEVTGGAEAADRVVDAVRLWVHSTSLGGVESSLERRRRWPSESSAVAESLLRLSVGVEDVDDLWRDLSRALDSAGR</sequence>
<evidence type="ECO:0000256" key="7">
    <source>
        <dbReference type="PIRSR" id="PIRSR001434-2"/>
    </source>
</evidence>
<feature type="compositionally biased region" description="Basic residues" evidence="9">
    <location>
        <begin position="1"/>
        <end position="10"/>
    </location>
</feature>
<dbReference type="InterPro" id="IPR015424">
    <property type="entry name" value="PyrdxlP-dep_Trfase"/>
</dbReference>
<dbReference type="EC" id="4.4.1.2" evidence="3"/>
<evidence type="ECO:0000313" key="10">
    <source>
        <dbReference type="EMBL" id="PSL06679.1"/>
    </source>
</evidence>
<keyword evidence="11" id="KW-1185">Reference proteome</keyword>
<evidence type="ECO:0000256" key="3">
    <source>
        <dbReference type="ARBA" id="ARBA00047175"/>
    </source>
</evidence>
<evidence type="ECO:0000256" key="6">
    <source>
        <dbReference type="ARBA" id="ARBA00052699"/>
    </source>
</evidence>
<comment type="catalytic activity">
    <reaction evidence="6">
        <text>L-methionine + H2O = methanethiol + 2-oxobutanoate + NH4(+)</text>
        <dbReference type="Rhea" id="RHEA:23800"/>
        <dbReference type="ChEBI" id="CHEBI:15377"/>
        <dbReference type="ChEBI" id="CHEBI:16007"/>
        <dbReference type="ChEBI" id="CHEBI:16763"/>
        <dbReference type="ChEBI" id="CHEBI:28938"/>
        <dbReference type="ChEBI" id="CHEBI:57844"/>
        <dbReference type="EC" id="4.4.1.11"/>
    </reaction>
    <physiologicalReaction direction="left-to-right" evidence="6">
        <dbReference type="Rhea" id="RHEA:23801"/>
    </physiologicalReaction>
</comment>
<dbReference type="InterPro" id="IPR000277">
    <property type="entry name" value="Cys/Met-Metab_PyrdxlP-dep_enz"/>
</dbReference>
<dbReference type="EMBL" id="PYGE01000002">
    <property type="protein sequence ID" value="PSL06679.1"/>
    <property type="molecule type" value="Genomic_DNA"/>
</dbReference>
<dbReference type="GO" id="GO:0018826">
    <property type="term" value="F:methionine gamma-lyase activity"/>
    <property type="evidence" value="ECO:0007669"/>
    <property type="project" value="UniProtKB-EC"/>
</dbReference>
<evidence type="ECO:0000256" key="2">
    <source>
        <dbReference type="ARBA" id="ARBA00022898"/>
    </source>
</evidence>
<protein>
    <recommendedName>
        <fullName evidence="3">homocysteine desulfhydrase</fullName>
        <ecNumber evidence="3">4.4.1.2</ecNumber>
    </recommendedName>
    <alternativeName>
        <fullName evidence="4">Homocysteine desulfhydrase</fullName>
    </alternativeName>
</protein>
<dbReference type="SUPFAM" id="SSF53383">
    <property type="entry name" value="PLP-dependent transferases"/>
    <property type="match status" value="1"/>
</dbReference>
<dbReference type="PIRSF" id="PIRSF001434">
    <property type="entry name" value="CGS"/>
    <property type="match status" value="1"/>
</dbReference>
<evidence type="ECO:0000256" key="9">
    <source>
        <dbReference type="SAM" id="MobiDB-lite"/>
    </source>
</evidence>